<evidence type="ECO:0000256" key="2">
    <source>
        <dbReference type="ARBA" id="ARBA00009347"/>
    </source>
</evidence>
<keyword evidence="3" id="KW-0285">Flavoprotein</keyword>
<keyword evidence="8" id="KW-0614">Plasmid</keyword>
<keyword evidence="4" id="KW-0274">FAD</keyword>
<dbReference type="EMBL" id="CP032326">
    <property type="protein sequence ID" value="QCO00060.1"/>
    <property type="molecule type" value="Genomic_DNA"/>
</dbReference>
<name>A0A4D8PZQ3_9PROT</name>
<feature type="domain" description="Acyl-CoA dehydrogenase/oxidase N-terminal" evidence="7">
    <location>
        <begin position="2"/>
        <end position="87"/>
    </location>
</feature>
<dbReference type="Gene3D" id="1.10.540.10">
    <property type="entry name" value="Acyl-CoA dehydrogenase/oxidase, N-terminal domain"/>
    <property type="match status" value="1"/>
</dbReference>
<accession>A0A4D8PZQ3</accession>
<comment type="cofactor">
    <cofactor evidence="1">
        <name>FAD</name>
        <dbReference type="ChEBI" id="CHEBI:57692"/>
    </cofactor>
</comment>
<dbReference type="GO" id="GO:0050660">
    <property type="term" value="F:flavin adenine dinucleotide binding"/>
    <property type="evidence" value="ECO:0007669"/>
    <property type="project" value="InterPro"/>
</dbReference>
<dbReference type="Gene3D" id="2.40.110.10">
    <property type="entry name" value="Butyryl-CoA Dehydrogenase, subunit A, domain 2"/>
    <property type="match status" value="1"/>
</dbReference>
<dbReference type="InterPro" id="IPR036250">
    <property type="entry name" value="AcylCo_DH-like_C"/>
</dbReference>
<evidence type="ECO:0000256" key="1">
    <source>
        <dbReference type="ARBA" id="ARBA00001974"/>
    </source>
</evidence>
<dbReference type="PANTHER" id="PTHR43884:SF20">
    <property type="entry name" value="ACYL-COA DEHYDROGENASE FADE28"/>
    <property type="match status" value="1"/>
</dbReference>
<gene>
    <name evidence="8" type="ORF">D3093_32865</name>
</gene>
<dbReference type="Gene3D" id="1.20.140.10">
    <property type="entry name" value="Butyryl-CoA Dehydrogenase, subunit A, domain 3"/>
    <property type="match status" value="1"/>
</dbReference>
<dbReference type="Pfam" id="PF02771">
    <property type="entry name" value="Acyl-CoA_dh_N"/>
    <property type="match status" value="1"/>
</dbReference>
<dbReference type="InterPro" id="IPR009100">
    <property type="entry name" value="AcylCoA_DH/oxidase_NM_dom_sf"/>
</dbReference>
<proteinExistence type="inferred from homology"/>
<evidence type="ECO:0000313" key="9">
    <source>
        <dbReference type="Proteomes" id="UP000298595"/>
    </source>
</evidence>
<organism evidence="8 9">
    <name type="scientific">Azospirillum argentinense</name>
    <dbReference type="NCBI Taxonomy" id="2970906"/>
    <lineage>
        <taxon>Bacteria</taxon>
        <taxon>Pseudomonadati</taxon>
        <taxon>Pseudomonadota</taxon>
        <taxon>Alphaproteobacteria</taxon>
        <taxon>Rhodospirillales</taxon>
        <taxon>Azospirillaceae</taxon>
        <taxon>Azospirillum</taxon>
    </lineage>
</organism>
<evidence type="ECO:0000256" key="3">
    <source>
        <dbReference type="ARBA" id="ARBA00022630"/>
    </source>
</evidence>
<dbReference type="PANTHER" id="PTHR43884">
    <property type="entry name" value="ACYL-COA DEHYDROGENASE"/>
    <property type="match status" value="1"/>
</dbReference>
<geneLocation type="plasmid" evidence="8 9">
    <name>p5</name>
</geneLocation>
<feature type="domain" description="Acyl-CoA dehydrogenase/oxidase C-terminal" evidence="6">
    <location>
        <begin position="202"/>
        <end position="312"/>
    </location>
</feature>
<dbReference type="AlphaFoldDB" id="A0A4D8PZQ3"/>
<dbReference type="KEGG" id="aare:D3093_32865"/>
<dbReference type="InterPro" id="IPR013786">
    <property type="entry name" value="AcylCoA_DH/ox_N"/>
</dbReference>
<dbReference type="InterPro" id="IPR009075">
    <property type="entry name" value="AcylCo_DH/oxidase_C"/>
</dbReference>
<dbReference type="InterPro" id="IPR046373">
    <property type="entry name" value="Acyl-CoA_Oxase/DH_mid-dom_sf"/>
</dbReference>
<keyword evidence="5" id="KW-0560">Oxidoreductase</keyword>
<evidence type="ECO:0000259" key="7">
    <source>
        <dbReference type="Pfam" id="PF02771"/>
    </source>
</evidence>
<dbReference type="InterPro" id="IPR037069">
    <property type="entry name" value="AcylCoA_DH/ox_N_sf"/>
</dbReference>
<dbReference type="Pfam" id="PF00441">
    <property type="entry name" value="Acyl-CoA_dh_1"/>
    <property type="match status" value="1"/>
</dbReference>
<dbReference type="SUPFAM" id="SSF47203">
    <property type="entry name" value="Acyl-CoA dehydrogenase C-terminal domain-like"/>
    <property type="match status" value="1"/>
</dbReference>
<dbReference type="RefSeq" id="WP_137118775.1">
    <property type="nucleotide sequence ID" value="NZ_CP032326.1"/>
</dbReference>
<evidence type="ECO:0000256" key="4">
    <source>
        <dbReference type="ARBA" id="ARBA00022827"/>
    </source>
</evidence>
<dbReference type="SUPFAM" id="SSF56645">
    <property type="entry name" value="Acyl-CoA dehydrogenase NM domain-like"/>
    <property type="match status" value="1"/>
</dbReference>
<evidence type="ECO:0000313" key="8">
    <source>
        <dbReference type="EMBL" id="QCO00060.1"/>
    </source>
</evidence>
<comment type="similarity">
    <text evidence="2">Belongs to the acyl-CoA dehydrogenase family.</text>
</comment>
<evidence type="ECO:0000259" key="6">
    <source>
        <dbReference type="Pfam" id="PF00441"/>
    </source>
</evidence>
<dbReference type="Proteomes" id="UP000298595">
    <property type="component" value="Plasmid p5"/>
</dbReference>
<reference evidence="8 9" key="1">
    <citation type="submission" date="2018-09" db="EMBL/GenBank/DDBJ databases">
        <title>Whole genome based analysis of evolution and adaptive divergence in Indian and Brazilian strains of Azospirillum brasilense.</title>
        <authorList>
            <person name="Singh C."/>
            <person name="Tripathi A.K."/>
        </authorList>
    </citation>
    <scope>NUCLEOTIDE SEQUENCE [LARGE SCALE GENOMIC DNA]</scope>
    <source>
        <strain evidence="8 9">MTCC4035</strain>
        <plasmid evidence="8 9">p5</plasmid>
    </source>
</reference>
<sequence>MSETSQIVRDTANRLFTERISPQLLLGAETGAWLGEEWTLIEEMGLPLAMVGEEDGGVGLDDVDAAMLIRVAGAKAVPLPLAETMLANRFLAAAGLPLSSGPATVAPVRPTDRFHLERTGGGWRLSGTAHRVPWARSAQTILVLAEAGGQTFAVRLGDEQVRTEAAHNLAVEPRDSLFVNGPVPDTAVAPLPDGMGIGDLMAMGAALRTAAMAGAIGRVLEMSVGYANERAQFGRPIGKFQAIQQSLAVMAGHAAAASGAADLAAEGLSQGAGSLTVAVGKARAGEAAGVVATIAHQVHGAIGFTHEHSLHFLTKRLWSWRDEFGNEAHWNRLFGQRMAEAGADGVWPLIAAL</sequence>
<dbReference type="GO" id="GO:0003995">
    <property type="term" value="F:acyl-CoA dehydrogenase activity"/>
    <property type="evidence" value="ECO:0007669"/>
    <property type="project" value="TreeGrafter"/>
</dbReference>
<protein>
    <submittedName>
        <fullName evidence="8">Acyl-CoA dehydrogenase</fullName>
    </submittedName>
</protein>
<evidence type="ECO:0000256" key="5">
    <source>
        <dbReference type="ARBA" id="ARBA00023002"/>
    </source>
</evidence>